<dbReference type="GO" id="GO:0003700">
    <property type="term" value="F:DNA-binding transcription factor activity"/>
    <property type="evidence" value="ECO:0007669"/>
    <property type="project" value="TreeGrafter"/>
</dbReference>
<gene>
    <name evidence="4" type="ORF">NCTC10797_01399</name>
</gene>
<proteinExistence type="predicted"/>
<dbReference type="InterPro" id="IPR001647">
    <property type="entry name" value="HTH_TetR"/>
</dbReference>
<dbReference type="Gene3D" id="1.10.357.10">
    <property type="entry name" value="Tetracycline Repressor, domain 2"/>
    <property type="match status" value="1"/>
</dbReference>
<dbReference type="Pfam" id="PF18556">
    <property type="entry name" value="TetR_C_35"/>
    <property type="match status" value="1"/>
</dbReference>
<dbReference type="GO" id="GO:0000976">
    <property type="term" value="F:transcription cis-regulatory region binding"/>
    <property type="evidence" value="ECO:0007669"/>
    <property type="project" value="TreeGrafter"/>
</dbReference>
<dbReference type="SUPFAM" id="SSF46689">
    <property type="entry name" value="Homeodomain-like"/>
    <property type="match status" value="1"/>
</dbReference>
<dbReference type="PANTHER" id="PTHR30055">
    <property type="entry name" value="HTH-TYPE TRANSCRIPTIONAL REGULATOR RUTR"/>
    <property type="match status" value="1"/>
</dbReference>
<organism evidence="4 5">
    <name type="scientific">Nocardia cyriacigeorgica</name>
    <dbReference type="NCBI Taxonomy" id="135487"/>
    <lineage>
        <taxon>Bacteria</taxon>
        <taxon>Bacillati</taxon>
        <taxon>Actinomycetota</taxon>
        <taxon>Actinomycetes</taxon>
        <taxon>Mycobacteriales</taxon>
        <taxon>Nocardiaceae</taxon>
        <taxon>Nocardia</taxon>
    </lineage>
</organism>
<evidence type="ECO:0000256" key="2">
    <source>
        <dbReference type="PROSITE-ProRule" id="PRU00335"/>
    </source>
</evidence>
<dbReference type="Proteomes" id="UP000290439">
    <property type="component" value="Chromosome"/>
</dbReference>
<accession>A0A4U8VY56</accession>
<evidence type="ECO:0000313" key="5">
    <source>
        <dbReference type="Proteomes" id="UP000290439"/>
    </source>
</evidence>
<dbReference type="PANTHER" id="PTHR30055:SF146">
    <property type="entry name" value="HTH-TYPE TRANSCRIPTIONAL DUAL REGULATOR CECR"/>
    <property type="match status" value="1"/>
</dbReference>
<name>A0A4U8VY56_9NOCA</name>
<protein>
    <submittedName>
        <fullName evidence="4">Bacterial regulatory proteins, tetR family</fullName>
    </submittedName>
</protein>
<dbReference type="InterPro" id="IPR009057">
    <property type="entry name" value="Homeodomain-like_sf"/>
</dbReference>
<evidence type="ECO:0000256" key="1">
    <source>
        <dbReference type="ARBA" id="ARBA00023125"/>
    </source>
</evidence>
<evidence type="ECO:0000313" key="4">
    <source>
        <dbReference type="EMBL" id="VFA97635.1"/>
    </source>
</evidence>
<dbReference type="AlphaFoldDB" id="A0A4U8VY56"/>
<dbReference type="EMBL" id="LR215973">
    <property type="protein sequence ID" value="VFA97635.1"/>
    <property type="molecule type" value="Genomic_DNA"/>
</dbReference>
<dbReference type="PROSITE" id="PS50977">
    <property type="entry name" value="HTH_TETR_2"/>
    <property type="match status" value="1"/>
</dbReference>
<reference evidence="4 5" key="1">
    <citation type="submission" date="2019-02" db="EMBL/GenBank/DDBJ databases">
        <authorList>
            <consortium name="Pathogen Informatics"/>
        </authorList>
    </citation>
    <scope>NUCLEOTIDE SEQUENCE [LARGE SCALE GENOMIC DNA]</scope>
    <source>
        <strain evidence="4 5">3012STDY6756504</strain>
    </source>
</reference>
<dbReference type="Pfam" id="PF00440">
    <property type="entry name" value="TetR_N"/>
    <property type="match status" value="1"/>
</dbReference>
<dbReference type="InterPro" id="IPR050109">
    <property type="entry name" value="HTH-type_TetR-like_transc_reg"/>
</dbReference>
<feature type="DNA-binding region" description="H-T-H motif" evidence="2">
    <location>
        <begin position="39"/>
        <end position="58"/>
    </location>
</feature>
<feature type="domain" description="HTH tetR-type" evidence="3">
    <location>
        <begin position="16"/>
        <end position="76"/>
    </location>
</feature>
<sequence length="207" mass="22090">MAVVAQAPNFQSEMRQLLRARVIDTARHLVCTEGWGAVNMSRVAKEVGVSRPVLYKEIGTKHDLADAVIGNELDIFLAGITDTIAAHPDDIRAALTAAVDFTLRTAAENTLLKAVLAGRSSADTSLLPTLMTEPEPVLGRAAGTLTTVVRTQYELPALSDDELGSRVEAVVRLALSHLFQPTGTIERAVAQIALVIDAIFASAARDH</sequence>
<evidence type="ECO:0000259" key="3">
    <source>
        <dbReference type="PROSITE" id="PS50977"/>
    </source>
</evidence>
<dbReference type="InterPro" id="IPR040611">
    <property type="entry name" value="AlkX_C"/>
</dbReference>
<keyword evidence="1 2" id="KW-0238">DNA-binding</keyword>